<dbReference type="GO" id="GO:0008104">
    <property type="term" value="P:intracellular protein localization"/>
    <property type="evidence" value="ECO:0007669"/>
    <property type="project" value="TreeGrafter"/>
</dbReference>
<dbReference type="GO" id="GO:0005829">
    <property type="term" value="C:cytosol"/>
    <property type="evidence" value="ECO:0007669"/>
    <property type="project" value="GOC"/>
</dbReference>
<feature type="compositionally biased region" description="Low complexity" evidence="2">
    <location>
        <begin position="376"/>
        <end position="391"/>
    </location>
</feature>
<evidence type="ECO:0000313" key="3">
    <source>
        <dbReference type="EMBL" id="KAJ1643453.1"/>
    </source>
</evidence>
<dbReference type="GO" id="GO:0042147">
    <property type="term" value="P:retrograde transport, endosome to Golgi"/>
    <property type="evidence" value="ECO:0007669"/>
    <property type="project" value="TreeGrafter"/>
</dbReference>
<accession>A0A9W7XJ07</accession>
<feature type="compositionally biased region" description="Polar residues" evidence="2">
    <location>
        <begin position="357"/>
        <end position="375"/>
    </location>
</feature>
<dbReference type="InterPro" id="IPR040108">
    <property type="entry name" value="Laa1/Sip1/HEATR5"/>
</dbReference>
<comment type="similarity">
    <text evidence="1">Belongs to the HEATR5 family.</text>
</comment>
<feature type="compositionally biased region" description="Low complexity" evidence="2">
    <location>
        <begin position="1566"/>
        <end position="1575"/>
    </location>
</feature>
<feature type="compositionally biased region" description="Basic and acidic residues" evidence="2">
    <location>
        <begin position="339"/>
        <end position="349"/>
    </location>
</feature>
<keyword evidence="4" id="KW-1185">Reference proteome</keyword>
<dbReference type="InterPro" id="IPR046837">
    <property type="entry name" value="Laa1/Sip1/HEATR5-like_HEAT"/>
</dbReference>
<gene>
    <name evidence="3" type="ORF">LPJ64_004775</name>
</gene>
<evidence type="ECO:0000256" key="2">
    <source>
        <dbReference type="SAM" id="MobiDB-lite"/>
    </source>
</evidence>
<dbReference type="PANTHER" id="PTHR21663:SF0">
    <property type="entry name" value="HEAT REPEAT-CONTAINING PROTEIN 5B"/>
    <property type="match status" value="1"/>
</dbReference>
<evidence type="ECO:0000313" key="4">
    <source>
        <dbReference type="Proteomes" id="UP001145021"/>
    </source>
</evidence>
<dbReference type="Proteomes" id="UP001145021">
    <property type="component" value="Unassembled WGS sequence"/>
</dbReference>
<dbReference type="Gene3D" id="1.25.10.10">
    <property type="entry name" value="Leucine-rich Repeat Variant"/>
    <property type="match status" value="1"/>
</dbReference>
<feature type="compositionally biased region" description="Low complexity" evidence="2">
    <location>
        <begin position="410"/>
        <end position="426"/>
    </location>
</feature>
<dbReference type="EMBL" id="JANBOH010000254">
    <property type="protein sequence ID" value="KAJ1643453.1"/>
    <property type="molecule type" value="Genomic_DNA"/>
</dbReference>
<comment type="caution">
    <text evidence="3">The sequence shown here is derived from an EMBL/GenBank/DDBJ whole genome shotgun (WGS) entry which is preliminary data.</text>
</comment>
<reference evidence="3" key="1">
    <citation type="submission" date="2022-07" db="EMBL/GenBank/DDBJ databases">
        <title>Phylogenomic reconstructions and comparative analyses of Kickxellomycotina fungi.</title>
        <authorList>
            <person name="Reynolds N.K."/>
            <person name="Stajich J.E."/>
            <person name="Barry K."/>
            <person name="Grigoriev I.V."/>
            <person name="Crous P."/>
            <person name="Smith M.E."/>
        </authorList>
    </citation>
    <scope>NUCLEOTIDE SEQUENCE</scope>
    <source>
        <strain evidence="3">NBRC 105413</strain>
    </source>
</reference>
<dbReference type="Pfam" id="PF20210">
    <property type="entry name" value="Laa1_Sip1_HTR5"/>
    <property type="match status" value="1"/>
</dbReference>
<evidence type="ECO:0000256" key="1">
    <source>
        <dbReference type="ARBA" id="ARBA00008304"/>
    </source>
</evidence>
<dbReference type="SUPFAM" id="SSF48371">
    <property type="entry name" value="ARM repeat"/>
    <property type="match status" value="1"/>
</dbReference>
<proteinExistence type="inferred from homology"/>
<dbReference type="InterPro" id="IPR011989">
    <property type="entry name" value="ARM-like"/>
</dbReference>
<dbReference type="InterPro" id="IPR016024">
    <property type="entry name" value="ARM-type_fold"/>
</dbReference>
<feature type="compositionally biased region" description="Low complexity" evidence="2">
    <location>
        <begin position="1020"/>
        <end position="1030"/>
    </location>
</feature>
<dbReference type="GO" id="GO:0005794">
    <property type="term" value="C:Golgi apparatus"/>
    <property type="evidence" value="ECO:0007669"/>
    <property type="project" value="TreeGrafter"/>
</dbReference>
<feature type="region of interest" description="Disordered" evidence="2">
    <location>
        <begin position="1546"/>
        <end position="1576"/>
    </location>
</feature>
<sequence>MSLLNASPLVFDDSRYLALQSPGDREMFLFKWLSSLDAHLESATTREDLKHTQERLELVLLEIATIPSAANTKPSKRLSWLKPNSGSDTVDRKTILGSVPKPSRLVRDLIAKCLARIYEIGQVHRMGDALYAIQTCMSTQGNPSAKLSSLVCAGVLFEALSSKAGFRLLSCFNDFVGIGLKIIRSTNEPVNMRVEATRMLAKLVMGGGGKTATDGQIRDLIKGLRANLVHKSPMLVMATAGALESLALCTVFLKIERSPALVDIEQLITGTLIPLLATPVLVVRRALARLVAVLISQNVSLAAQQVPLEQRQRQRQMADIVSSSVTGKHSEHAVRAIDRVRAQDAEQRNRRPALSADVSTRNSFEGPSNDLSHTVASSPEPALPMSPSSAASRHRSNIGSRPSETIDHQSSSAAAAAAAGSSSSSSNRLPDPATGDSTANINNESGLPSLLKGLQWLSASFVRSTATRELRAGVIDAYAALFDELGTDAVEMHYRSILQHVLLDLASSTQIPPSTAVDPRSKSHRQGMTHAIGTPMVSGMVTLAAGDNAGHDACIGLVGALDARAEADCLALRNMCGWLLRVPLAQKLLTQSGKLKAARTIWSVWLAGELPPEVKAIIEGNSAGGRGDSVANLAALAVAGAAMPWRTLTGSPIFADSPTASSTEGGGELALLVALHEWTRLIEDLGDGAMALDVFDPVEDQDDDEQTTATAAWMVPLENWLGHPNEAVRIAAAAALRDLLRANHRHAFKCLAALISRFQRFCAHCAVHANAAMETMKRCLGYAYAISAVVSLGSDADTAFCIPLDLVEWVHSIATRLLNTVYARAEPVIVDAKGNDTQALGAADPANVGASLGLVDSSLSLSDNKQHNKPRGRRATDASLMLKGSMDGESVALQNMRMNAGWTLLSALTSLGPRFVQQRARSEWLHLWTSALPPMQQQQQRGNSHASVFVTADMPWPDRAHQLQSRCMALSHLLAFLQKGSSKSSTLSETDLKTLVSCIRATMMFADNALDAPPPPLPSSPSSSSPGSSLPINGRGRLLVDPARPMWLLPVSTAILVLHLQIRSRIVECLRALSKLQLLASVMPAAIRLVEQTIASADNLSEIHGQRIGTAFAYATEGITSEITGNSGLGISPSNTAVVSPNIASASSATVDGRTLVAAHGSASGKNDAATDRGLIATATCLRGFRSGPWGYEIESGITSLLSHIIDNSQSKAGSQKEDLSSSSNRCLDTSLSRDFGTSAFSADEFDWMQTLLCDTHKRKTQYRPPRAPYTHLIDRSIELLGCLFPSMSENAQLTLLDSLVMRLNCLPFNSHRYIAVLTNILAAVYYGLAASSEVSPRVARAMVEMTRAALILPSPSHRKLAGEIIGLLATRTRDVTTAYLPYLLDHLTQQAIRSRDRFARAGAAVALGTLYSRAGSIVAGGMLKQVVALLHSLASDKDPIVHTWAIAALADAAMSAGYMFEPYARDTFQLVLKLFLSDSHAIPLYSSSMWSGGREHTPPGNFVEGAGSERILPVRTAVDLLAWSRQAAGLPSVGGIVATGRDAAITHPNSTTHHGRTSDEHHGAQHQQQSQQSSEGDYRFVCARCDVDAFDARAALGHLVSSLILVFGPELQIDNTTRDSVLTLISELRRSLPSIGVSVPVLLTKDLSEEPADLSIVVDSDARWQTSAEYIFAVQKQLLFFPPRLDDPSFIPRLIRQTLLPIIRTRRISYYGNTTGLHSLQRVAVHALEGILRLYGEDIVLAITSDTDQKKAWADWSLCHVVWESLALYTVAFEQRGQDNAESVVASQLISDLQRLLHTAVELAIGCEYGRLTVENGDYKPDINGILDLICYLCAVFTGNTSLAQAARPFNSASKTLAAALLISILDMFAQVRPIASTINQNTMTAVSWRKHPLTPLLAEMLRAGYLASTMPTEQSWRLCCLGQSILQRLLAQFSDVEDPAMPGENLAILAIYQAQISSAFLPALSADSEETIVPMLVRQAAMDTAAAYVISGLVYNDRATLVRILRLVAPQILFDKENNDKRAALIPAQMLVALRLATLNSWSNIFCFAYRRNDQRLLEIVDLHFGILGQAWIDAIRDTAALEMNMGDVFAELERIQKNMQRYQKDMAGYDIGVGLSLGLESTYVGLVRDPLSRWYAHYLPRFVEAVSLAIKSHRLDHVLEQAGSKQALLLLGYVLHMLTNVTSSSSICSLPVTTDLPPVCSLVQSIAGSFIPEKQAAAIFDAKKQYIVLLLETVGLLLDNGVKYQIASAFVPATAGGLFWLAQEIWTRSVSKWLNHAETAAFANSYALGIANSLLSLLAQIRGKSRPSMLLEWLFELDHISLTSQDKVSDSAADIIESLGLSSAGQLQRFVEALACHLTGFIISRNNDGSNNEKRLLLALQVFDALSESQFTLLAMPQLARECIPVLARLVYLHMDSIVLQEKLLTSLAILATSKRYPQGNNDSSKLADMAMAAVLMLLLSMLPDDFVDPQDQQDDFSRRARIVEAILGLATAAPIAFKSILLRLAATQPIAKKRLEAAIRSRASALPSIKTSRNNDGASKRYG</sequence>
<organism evidence="3 4">
    <name type="scientific">Coemansia asiatica</name>
    <dbReference type="NCBI Taxonomy" id="1052880"/>
    <lineage>
        <taxon>Eukaryota</taxon>
        <taxon>Fungi</taxon>
        <taxon>Fungi incertae sedis</taxon>
        <taxon>Zoopagomycota</taxon>
        <taxon>Kickxellomycotina</taxon>
        <taxon>Kickxellomycetes</taxon>
        <taxon>Kickxellales</taxon>
        <taxon>Kickxellaceae</taxon>
        <taxon>Coemansia</taxon>
    </lineage>
</organism>
<dbReference type="PANTHER" id="PTHR21663">
    <property type="entry name" value="HYPOTHETICAL HEAT DOMAIN-CONTAINING"/>
    <property type="match status" value="1"/>
</dbReference>
<feature type="region of interest" description="Disordered" evidence="2">
    <location>
        <begin position="1010"/>
        <end position="1030"/>
    </location>
</feature>
<name>A0A9W7XJ07_9FUNG</name>
<feature type="region of interest" description="Disordered" evidence="2">
    <location>
        <begin position="339"/>
        <end position="441"/>
    </location>
</feature>
<dbReference type="GO" id="GO:0006897">
    <property type="term" value="P:endocytosis"/>
    <property type="evidence" value="ECO:0007669"/>
    <property type="project" value="TreeGrafter"/>
</dbReference>
<dbReference type="GO" id="GO:0016020">
    <property type="term" value="C:membrane"/>
    <property type="evidence" value="ECO:0007669"/>
    <property type="project" value="TreeGrafter"/>
</dbReference>
<evidence type="ECO:0008006" key="5">
    <source>
        <dbReference type="Google" id="ProtNLM"/>
    </source>
</evidence>
<dbReference type="GO" id="GO:0030139">
    <property type="term" value="C:endocytic vesicle"/>
    <property type="evidence" value="ECO:0007669"/>
    <property type="project" value="TreeGrafter"/>
</dbReference>
<protein>
    <recommendedName>
        <fullName evidence="5">ARM repeat superfamily protein</fullName>
    </recommendedName>
</protein>